<keyword evidence="2 5" id="KW-0812">Transmembrane</keyword>
<comment type="caution">
    <text evidence="7">The sequence shown here is derived from an EMBL/GenBank/DDBJ whole genome shotgun (WGS) entry which is preliminary data.</text>
</comment>
<dbReference type="AlphaFoldDB" id="A0A081KDF5"/>
<dbReference type="eggNOG" id="COG4129">
    <property type="taxonomic scope" value="Bacteria"/>
</dbReference>
<keyword evidence="8" id="KW-1185">Reference proteome</keyword>
<evidence type="ECO:0000256" key="4">
    <source>
        <dbReference type="ARBA" id="ARBA00023136"/>
    </source>
</evidence>
<organism evidence="7 8">
    <name type="scientific">Endozoicomonas elysicola</name>
    <dbReference type="NCBI Taxonomy" id="305900"/>
    <lineage>
        <taxon>Bacteria</taxon>
        <taxon>Pseudomonadati</taxon>
        <taxon>Pseudomonadota</taxon>
        <taxon>Gammaproteobacteria</taxon>
        <taxon>Oceanospirillales</taxon>
        <taxon>Endozoicomonadaceae</taxon>
        <taxon>Endozoicomonas</taxon>
    </lineage>
</organism>
<dbReference type="Pfam" id="PF13515">
    <property type="entry name" value="FUSC_2"/>
    <property type="match status" value="1"/>
</dbReference>
<evidence type="ECO:0000256" key="3">
    <source>
        <dbReference type="ARBA" id="ARBA00022989"/>
    </source>
</evidence>
<comment type="subcellular location">
    <subcellularLocation>
        <location evidence="1">Membrane</location>
        <topology evidence="1">Multi-pass membrane protein</topology>
    </subcellularLocation>
</comment>
<dbReference type="STRING" id="305900.GV64_16905"/>
<proteinExistence type="predicted"/>
<gene>
    <name evidence="7" type="ORF">GV64_16905</name>
</gene>
<evidence type="ECO:0000259" key="6">
    <source>
        <dbReference type="Pfam" id="PF13515"/>
    </source>
</evidence>
<feature type="transmembrane region" description="Helical" evidence="5">
    <location>
        <begin position="139"/>
        <end position="156"/>
    </location>
</feature>
<sequence length="167" mass="18035">MERMAIRSTLRYICIAFVAYVSGYVFSWLSYEPTAMIGGLWAVISGLIVSEPATVQESISTAKTRIIGSAIGSVFAAIYLLLFTFDAITYALFIGVASLLCYQVNCGQHVKLAAITISVVIIVSTVSDINPVLNATLRLFESCIGVGTGVLISYLLDKCFRTGNEQL</sequence>
<dbReference type="GO" id="GO:0016020">
    <property type="term" value="C:membrane"/>
    <property type="evidence" value="ECO:0007669"/>
    <property type="project" value="UniProtKB-SubCell"/>
</dbReference>
<dbReference type="Proteomes" id="UP000027997">
    <property type="component" value="Unassembled WGS sequence"/>
</dbReference>
<evidence type="ECO:0000256" key="2">
    <source>
        <dbReference type="ARBA" id="ARBA00022692"/>
    </source>
</evidence>
<keyword evidence="3 5" id="KW-1133">Transmembrane helix</keyword>
<evidence type="ECO:0000313" key="7">
    <source>
        <dbReference type="EMBL" id="KEI72181.1"/>
    </source>
</evidence>
<dbReference type="EMBL" id="JOJP01000001">
    <property type="protein sequence ID" value="KEI72181.1"/>
    <property type="molecule type" value="Genomic_DNA"/>
</dbReference>
<dbReference type="RefSeq" id="WP_020583924.1">
    <property type="nucleotide sequence ID" value="NZ_JOJP01000001.1"/>
</dbReference>
<evidence type="ECO:0000256" key="5">
    <source>
        <dbReference type="SAM" id="Phobius"/>
    </source>
</evidence>
<feature type="domain" description="Integral membrane bound transporter" evidence="6">
    <location>
        <begin position="37"/>
        <end position="152"/>
    </location>
</feature>
<protein>
    <recommendedName>
        <fullName evidence="6">Integral membrane bound transporter domain-containing protein</fullName>
    </recommendedName>
</protein>
<name>A0A081KDF5_9GAMM</name>
<reference evidence="7 8" key="1">
    <citation type="submission" date="2014-06" db="EMBL/GenBank/DDBJ databases">
        <title>Whole Genome Sequences of Three Symbiotic Endozoicomonas Bacteria.</title>
        <authorList>
            <person name="Neave M.J."/>
            <person name="Apprill A."/>
            <person name="Voolstra C.R."/>
        </authorList>
    </citation>
    <scope>NUCLEOTIDE SEQUENCE [LARGE SCALE GENOMIC DNA]</scope>
    <source>
        <strain evidence="7 8">DSM 22380</strain>
    </source>
</reference>
<evidence type="ECO:0000256" key="1">
    <source>
        <dbReference type="ARBA" id="ARBA00004141"/>
    </source>
</evidence>
<feature type="transmembrane region" description="Helical" evidence="5">
    <location>
        <begin position="12"/>
        <end position="29"/>
    </location>
</feature>
<feature type="transmembrane region" description="Helical" evidence="5">
    <location>
        <begin position="112"/>
        <end position="133"/>
    </location>
</feature>
<dbReference type="InterPro" id="IPR049453">
    <property type="entry name" value="Memb_transporter_dom"/>
</dbReference>
<evidence type="ECO:0000313" key="8">
    <source>
        <dbReference type="Proteomes" id="UP000027997"/>
    </source>
</evidence>
<keyword evidence="4 5" id="KW-0472">Membrane</keyword>
<accession>A0A081KDF5</accession>